<keyword evidence="3 12" id="KW-0245">EGF-like domain</keyword>
<protein>
    <recommendedName>
        <fullName evidence="13">EGF-like domain-containing protein</fullName>
    </recommendedName>
</protein>
<feature type="domain" description="EGF-like" evidence="13">
    <location>
        <begin position="57"/>
        <end position="93"/>
    </location>
</feature>
<evidence type="ECO:0000256" key="2">
    <source>
        <dbReference type="ARBA" id="ARBA00022475"/>
    </source>
</evidence>
<dbReference type="AlphaFoldDB" id="A0A8S4NN50"/>
<evidence type="ECO:0000256" key="9">
    <source>
        <dbReference type="ARBA" id="ARBA00023136"/>
    </source>
</evidence>
<evidence type="ECO:0000313" key="15">
    <source>
        <dbReference type="Proteomes" id="UP000749559"/>
    </source>
</evidence>
<comment type="caution">
    <text evidence="14">The sequence shown here is derived from an EMBL/GenBank/DDBJ whole genome shotgun (WGS) entry which is preliminary data.</text>
</comment>
<evidence type="ECO:0000313" key="14">
    <source>
        <dbReference type="EMBL" id="CAH1782635.1"/>
    </source>
</evidence>
<keyword evidence="2" id="KW-1003">Cell membrane</keyword>
<feature type="disulfide bond" evidence="12">
    <location>
        <begin position="45"/>
        <end position="54"/>
    </location>
</feature>
<dbReference type="PANTHER" id="PTHR12916">
    <property type="entry name" value="CYTOCHROME C OXIDASE POLYPEPTIDE VIC-2"/>
    <property type="match status" value="1"/>
</dbReference>
<dbReference type="Pfam" id="PF00008">
    <property type="entry name" value="EGF"/>
    <property type="match status" value="2"/>
</dbReference>
<dbReference type="OrthoDB" id="430340at2759"/>
<evidence type="ECO:0000259" key="13">
    <source>
        <dbReference type="PROSITE" id="PS50026"/>
    </source>
</evidence>
<evidence type="ECO:0000256" key="5">
    <source>
        <dbReference type="ARBA" id="ARBA00022729"/>
    </source>
</evidence>
<dbReference type="GO" id="GO:0005509">
    <property type="term" value="F:calcium ion binding"/>
    <property type="evidence" value="ECO:0007669"/>
    <property type="project" value="InterPro"/>
</dbReference>
<dbReference type="SMART" id="SM00181">
    <property type="entry name" value="EGF"/>
    <property type="match status" value="2"/>
</dbReference>
<feature type="non-terminal residue" evidence="14">
    <location>
        <position position="1"/>
    </location>
</feature>
<evidence type="ECO:0000256" key="8">
    <source>
        <dbReference type="ARBA" id="ARBA00022989"/>
    </source>
</evidence>
<dbReference type="InterPro" id="IPR000152">
    <property type="entry name" value="EGF-type_Asp/Asn_hydroxyl_site"/>
</dbReference>
<keyword evidence="5" id="KW-0732">Signal</keyword>
<organism evidence="14 15">
    <name type="scientific">Owenia fusiformis</name>
    <name type="common">Polychaete worm</name>
    <dbReference type="NCBI Taxonomy" id="6347"/>
    <lineage>
        <taxon>Eukaryota</taxon>
        <taxon>Metazoa</taxon>
        <taxon>Spiralia</taxon>
        <taxon>Lophotrochozoa</taxon>
        <taxon>Annelida</taxon>
        <taxon>Polychaeta</taxon>
        <taxon>Sedentaria</taxon>
        <taxon>Canalipalpata</taxon>
        <taxon>Sabellida</taxon>
        <taxon>Oweniida</taxon>
        <taxon>Oweniidae</taxon>
        <taxon>Owenia</taxon>
    </lineage>
</organism>
<dbReference type="PROSITE" id="PS01186">
    <property type="entry name" value="EGF_2"/>
    <property type="match status" value="3"/>
</dbReference>
<dbReference type="FunFam" id="2.10.25.10:FF:000006">
    <property type="entry name" value="Versican core protein-like isoform 1"/>
    <property type="match status" value="1"/>
</dbReference>
<dbReference type="Pfam" id="PF12661">
    <property type="entry name" value="hEGF"/>
    <property type="match status" value="1"/>
</dbReference>
<keyword evidence="7" id="KW-0106">Calcium</keyword>
<evidence type="ECO:0000256" key="12">
    <source>
        <dbReference type="PROSITE-ProRule" id="PRU00076"/>
    </source>
</evidence>
<feature type="domain" description="EGF-like" evidence="13">
    <location>
        <begin position="19"/>
        <end position="55"/>
    </location>
</feature>
<keyword evidence="6" id="KW-0677">Repeat</keyword>
<dbReference type="InterPro" id="IPR000742">
    <property type="entry name" value="EGF"/>
</dbReference>
<reference evidence="14" key="1">
    <citation type="submission" date="2022-03" db="EMBL/GenBank/DDBJ databases">
        <authorList>
            <person name="Martin C."/>
        </authorList>
    </citation>
    <scope>NUCLEOTIDE SEQUENCE</scope>
</reference>
<dbReference type="SUPFAM" id="SSF57196">
    <property type="entry name" value="EGF/Laminin"/>
    <property type="match status" value="3"/>
</dbReference>
<dbReference type="CDD" id="cd00054">
    <property type="entry name" value="EGF_CA"/>
    <property type="match status" value="2"/>
</dbReference>
<name>A0A8S4NN50_OWEFU</name>
<dbReference type="PROSITE" id="PS50026">
    <property type="entry name" value="EGF_3"/>
    <property type="match status" value="3"/>
</dbReference>
<keyword evidence="9" id="KW-0472">Membrane</keyword>
<dbReference type="GO" id="GO:0005112">
    <property type="term" value="F:Notch binding"/>
    <property type="evidence" value="ECO:0007669"/>
    <property type="project" value="TreeGrafter"/>
</dbReference>
<dbReference type="GO" id="GO:0005886">
    <property type="term" value="C:plasma membrane"/>
    <property type="evidence" value="ECO:0007669"/>
    <property type="project" value="UniProtKB-SubCell"/>
</dbReference>
<keyword evidence="15" id="KW-1185">Reference proteome</keyword>
<feature type="disulfide bond" evidence="12">
    <location>
        <begin position="7"/>
        <end position="16"/>
    </location>
</feature>
<evidence type="ECO:0000256" key="4">
    <source>
        <dbReference type="ARBA" id="ARBA00022692"/>
    </source>
</evidence>
<comment type="subcellular location">
    <subcellularLocation>
        <location evidence="1">Cell membrane</location>
        <topology evidence="1">Single-pass type I membrane protein</topology>
    </subcellularLocation>
</comment>
<dbReference type="PROSITE" id="PS00022">
    <property type="entry name" value="EGF_1"/>
    <property type="match status" value="3"/>
</dbReference>
<dbReference type="InterPro" id="IPR018097">
    <property type="entry name" value="EGF_Ca-bd_CS"/>
</dbReference>
<feature type="domain" description="EGF-like" evidence="13">
    <location>
        <begin position="1"/>
        <end position="17"/>
    </location>
</feature>
<dbReference type="Proteomes" id="UP000749559">
    <property type="component" value="Unassembled WGS sequence"/>
</dbReference>
<comment type="caution">
    <text evidence="12">Lacks conserved residue(s) required for the propagation of feature annotation.</text>
</comment>
<proteinExistence type="predicted"/>
<dbReference type="Gene3D" id="2.10.25.10">
    <property type="entry name" value="Laminin"/>
    <property type="match status" value="3"/>
</dbReference>
<evidence type="ECO:0000256" key="1">
    <source>
        <dbReference type="ARBA" id="ARBA00004251"/>
    </source>
</evidence>
<dbReference type="FunFam" id="2.10.25.10:FF:000391">
    <property type="entry name" value="Weary, isoform C"/>
    <property type="match status" value="1"/>
</dbReference>
<dbReference type="InterPro" id="IPR013032">
    <property type="entry name" value="EGF-like_CS"/>
</dbReference>
<accession>A0A8S4NN50</accession>
<dbReference type="PANTHER" id="PTHR12916:SF13">
    <property type="entry name" value="SUSHI, VON WILLEBRAND FACTOR TYPE A, EGF AND PENTRAXIN DOMAIN-CONTAINING PROTEIN 1-LIKE"/>
    <property type="match status" value="1"/>
</dbReference>
<dbReference type="PROSITE" id="PS01187">
    <property type="entry name" value="EGF_CA"/>
    <property type="match status" value="1"/>
</dbReference>
<sequence length="147" mass="15387">NGYTCTCVPGYEGLNCDVDIDECASSPCLNGVSCVDGIDGYSCICIPGYEGLHCDVDIDECASNPCLNGGTCVDGVDGYICSCFPGYEGPECTHPDSSPLCLQSGVLTALHPGTSGNTYEDTSGSGEHNLQVTQLRHISDCKTRQDN</sequence>
<feature type="disulfide bond" evidence="12">
    <location>
        <begin position="83"/>
        <end position="92"/>
    </location>
</feature>
<dbReference type="PRINTS" id="PR00010">
    <property type="entry name" value="EGFBLOOD"/>
</dbReference>
<evidence type="ECO:0000256" key="11">
    <source>
        <dbReference type="ARBA" id="ARBA00023180"/>
    </source>
</evidence>
<evidence type="ECO:0000256" key="3">
    <source>
        <dbReference type="ARBA" id="ARBA00022536"/>
    </source>
</evidence>
<keyword evidence="11" id="KW-0325">Glycoprotein</keyword>
<evidence type="ECO:0000256" key="10">
    <source>
        <dbReference type="ARBA" id="ARBA00023157"/>
    </source>
</evidence>
<dbReference type="InterPro" id="IPR001881">
    <property type="entry name" value="EGF-like_Ca-bd_dom"/>
</dbReference>
<dbReference type="SMART" id="SM00179">
    <property type="entry name" value="EGF_CA"/>
    <property type="match status" value="2"/>
</dbReference>
<dbReference type="EMBL" id="CAIIXF020000005">
    <property type="protein sequence ID" value="CAH1782635.1"/>
    <property type="molecule type" value="Genomic_DNA"/>
</dbReference>
<keyword evidence="10 12" id="KW-1015">Disulfide bond</keyword>
<dbReference type="GO" id="GO:0007219">
    <property type="term" value="P:Notch signaling pathway"/>
    <property type="evidence" value="ECO:0007669"/>
    <property type="project" value="TreeGrafter"/>
</dbReference>
<dbReference type="PROSITE" id="PS00010">
    <property type="entry name" value="ASX_HYDROXYL"/>
    <property type="match status" value="2"/>
</dbReference>
<evidence type="ECO:0000256" key="6">
    <source>
        <dbReference type="ARBA" id="ARBA00022737"/>
    </source>
</evidence>
<evidence type="ECO:0000256" key="7">
    <source>
        <dbReference type="ARBA" id="ARBA00022837"/>
    </source>
</evidence>
<gene>
    <name evidence="14" type="ORF">OFUS_LOCUS9063</name>
</gene>
<keyword evidence="8" id="KW-1133">Transmembrane helix</keyword>
<keyword evidence="4" id="KW-0812">Transmembrane</keyword>